<dbReference type="Proteomes" id="UP001229244">
    <property type="component" value="Unassembled WGS sequence"/>
</dbReference>
<dbReference type="InterPro" id="IPR000868">
    <property type="entry name" value="Isochorismatase-like_dom"/>
</dbReference>
<reference evidence="2" key="1">
    <citation type="submission" date="2023-07" db="EMBL/GenBank/DDBJ databases">
        <title>Genomic Encyclopedia of Type Strains, Phase IV (KMG-IV): sequencing the most valuable type-strain genomes for metagenomic binning, comparative biology and taxonomic classification.</title>
        <authorList>
            <person name="Goeker M."/>
        </authorList>
    </citation>
    <scope>NUCLEOTIDE SEQUENCE</scope>
    <source>
        <strain evidence="2">DSM 21202</strain>
    </source>
</reference>
<dbReference type="PANTHER" id="PTHR14119">
    <property type="entry name" value="HYDROLASE"/>
    <property type="match status" value="1"/>
</dbReference>
<dbReference type="InterPro" id="IPR050993">
    <property type="entry name" value="Isochorismatase_domain"/>
</dbReference>
<evidence type="ECO:0000313" key="3">
    <source>
        <dbReference type="Proteomes" id="UP001229244"/>
    </source>
</evidence>
<protein>
    <submittedName>
        <fullName evidence="2">Nicotinamidase-related amidase</fullName>
    </submittedName>
</protein>
<gene>
    <name evidence="2" type="ORF">J2S73_000900</name>
</gene>
<dbReference type="EMBL" id="JAUSUL010000001">
    <property type="protein sequence ID" value="MDQ0314463.1"/>
    <property type="molecule type" value="Genomic_DNA"/>
</dbReference>
<evidence type="ECO:0000313" key="2">
    <source>
        <dbReference type="EMBL" id="MDQ0314463.1"/>
    </source>
</evidence>
<sequence length="190" mass="20550">MPALEAQTSTLLIIDLQQRLMPAIADSGRVVANARRLIAAARLLDVPISATEQYPEGLGGTVPGLLDADVPVYSKTTFDSMKTPSIAEAIRPEGRYVVAGCEAHVCVLQTVLGLLAHGCDVAVVQDAIGSRIEDNRKAACRRMERHGAEPVTTEMVLFEWLGDSRNPRFREAMKLIKPMKADQEPATGAE</sequence>
<organism evidence="2 3">
    <name type="scientific">Amorphus orientalis</name>
    <dbReference type="NCBI Taxonomy" id="649198"/>
    <lineage>
        <taxon>Bacteria</taxon>
        <taxon>Pseudomonadati</taxon>
        <taxon>Pseudomonadota</taxon>
        <taxon>Alphaproteobacteria</taxon>
        <taxon>Hyphomicrobiales</taxon>
        <taxon>Amorphaceae</taxon>
        <taxon>Amorphus</taxon>
    </lineage>
</organism>
<dbReference type="PANTHER" id="PTHR14119:SF3">
    <property type="entry name" value="ISOCHORISMATASE DOMAIN-CONTAINING PROTEIN 2"/>
    <property type="match status" value="1"/>
</dbReference>
<name>A0AAE3VM43_9HYPH</name>
<dbReference type="SUPFAM" id="SSF52499">
    <property type="entry name" value="Isochorismatase-like hydrolases"/>
    <property type="match status" value="1"/>
</dbReference>
<evidence type="ECO:0000259" key="1">
    <source>
        <dbReference type="Pfam" id="PF00857"/>
    </source>
</evidence>
<proteinExistence type="predicted"/>
<accession>A0AAE3VM43</accession>
<feature type="domain" description="Isochorismatase-like" evidence="1">
    <location>
        <begin position="10"/>
        <end position="154"/>
    </location>
</feature>
<comment type="caution">
    <text evidence="2">The sequence shown here is derived from an EMBL/GenBank/DDBJ whole genome shotgun (WGS) entry which is preliminary data.</text>
</comment>
<dbReference type="InterPro" id="IPR036380">
    <property type="entry name" value="Isochorismatase-like_sf"/>
</dbReference>
<keyword evidence="3" id="KW-1185">Reference proteome</keyword>
<dbReference type="AlphaFoldDB" id="A0AAE3VM43"/>
<dbReference type="Pfam" id="PF00857">
    <property type="entry name" value="Isochorismatase"/>
    <property type="match status" value="1"/>
</dbReference>
<dbReference type="Gene3D" id="3.40.50.850">
    <property type="entry name" value="Isochorismatase-like"/>
    <property type="match status" value="1"/>
</dbReference>
<dbReference type="RefSeq" id="WP_306884242.1">
    <property type="nucleotide sequence ID" value="NZ_JAUSUL010000001.1"/>
</dbReference>